<evidence type="ECO:0000313" key="1">
    <source>
        <dbReference type="EnsemblMetazoa" id="BGLB033663-PB"/>
    </source>
</evidence>
<protein>
    <submittedName>
        <fullName evidence="1">Uncharacterized protein</fullName>
    </submittedName>
</protein>
<name>A0A2C9LQ13_BIOGL</name>
<dbReference type="EnsemblMetazoa" id="BGLB033663-RB">
    <property type="protein sequence ID" value="BGLB033663-PB"/>
    <property type="gene ID" value="BGLB033663"/>
</dbReference>
<accession>A0A2C9LQ13</accession>
<dbReference type="VEuPathDB" id="VectorBase:BGLB033663"/>
<evidence type="ECO:0000313" key="2">
    <source>
        <dbReference type="Proteomes" id="UP000076420"/>
    </source>
</evidence>
<gene>
    <name evidence="1" type="primary">106061547</name>
</gene>
<sequence>MFKNEDWTDSLVLKIVKPLSIAKVFPFVGDLNESEESSCYVTPSEYPTEPLGLSSADNALAEVLLDISSEDTTIESYKSMMDTNESSIFATHQSKVSTDGERMLDSSTAVNSIISFQGGFSSSTPRLTMVDLESMITSLDSEYHKV</sequence>
<dbReference type="Proteomes" id="UP000076420">
    <property type="component" value="Unassembled WGS sequence"/>
</dbReference>
<dbReference type="AlphaFoldDB" id="A0A2C9LQ13"/>
<reference evidence="1" key="1">
    <citation type="submission" date="2020-05" db="UniProtKB">
        <authorList>
            <consortium name="EnsemblMetazoa"/>
        </authorList>
    </citation>
    <scope>IDENTIFICATION</scope>
    <source>
        <strain evidence="1">BB02</strain>
    </source>
</reference>
<dbReference type="KEGG" id="bgt:106061547"/>
<proteinExistence type="predicted"/>
<organism evidence="1 2">
    <name type="scientific">Biomphalaria glabrata</name>
    <name type="common">Bloodfluke planorb</name>
    <name type="synonym">Freshwater snail</name>
    <dbReference type="NCBI Taxonomy" id="6526"/>
    <lineage>
        <taxon>Eukaryota</taxon>
        <taxon>Metazoa</taxon>
        <taxon>Spiralia</taxon>
        <taxon>Lophotrochozoa</taxon>
        <taxon>Mollusca</taxon>
        <taxon>Gastropoda</taxon>
        <taxon>Heterobranchia</taxon>
        <taxon>Euthyneura</taxon>
        <taxon>Panpulmonata</taxon>
        <taxon>Hygrophila</taxon>
        <taxon>Lymnaeoidea</taxon>
        <taxon>Planorbidae</taxon>
        <taxon>Biomphalaria</taxon>
    </lineage>
</organism>